<evidence type="ECO:0000313" key="6">
    <source>
        <dbReference type="EMBL" id="SAM63193.1"/>
    </source>
</evidence>
<dbReference type="GO" id="GO:0000027">
    <property type="term" value="P:ribosomal large subunit assembly"/>
    <property type="evidence" value="ECO:0007669"/>
    <property type="project" value="TreeGrafter"/>
</dbReference>
<dbReference type="Gene3D" id="2.30.30.30">
    <property type="match status" value="1"/>
</dbReference>
<protein>
    <recommendedName>
        <fullName evidence="4">60S ribosomal protein L6</fullName>
    </recommendedName>
</protein>
<comment type="similarity">
    <text evidence="1 4">Belongs to the eukaryotic ribosomal protein eL6 family.</text>
</comment>
<keyword evidence="3 4" id="KW-0687">Ribonucleoprotein</keyword>
<evidence type="ECO:0000256" key="2">
    <source>
        <dbReference type="ARBA" id="ARBA00022980"/>
    </source>
</evidence>
<evidence type="ECO:0000313" key="9">
    <source>
        <dbReference type="Proteomes" id="UP000658997"/>
    </source>
</evidence>
<dbReference type="Proteomes" id="UP000658997">
    <property type="component" value="Unassembled WGS sequence"/>
</dbReference>
<gene>
    <name evidence="7" type="ORF">UBRO2_05589</name>
    <name evidence="6" type="ORF">UBRO_03743</name>
</gene>
<dbReference type="PANTHER" id="PTHR10715:SF0">
    <property type="entry name" value="LARGE RIBOSOMAL SUBUNIT PROTEIN EL6"/>
    <property type="match status" value="1"/>
</dbReference>
<dbReference type="Proteomes" id="UP000179920">
    <property type="component" value="Chromosome I"/>
</dbReference>
<dbReference type="EMBL" id="ULHB01000185">
    <property type="protein sequence ID" value="SYW84694.1"/>
    <property type="molecule type" value="Genomic_DNA"/>
</dbReference>
<dbReference type="GO" id="GO:0022625">
    <property type="term" value="C:cytosolic large ribosomal subunit"/>
    <property type="evidence" value="ECO:0007669"/>
    <property type="project" value="TreeGrafter"/>
</dbReference>
<organism evidence="6 8">
    <name type="scientific">Ustilago bromivora</name>
    <dbReference type="NCBI Taxonomy" id="307758"/>
    <lineage>
        <taxon>Eukaryota</taxon>
        <taxon>Fungi</taxon>
        <taxon>Dikarya</taxon>
        <taxon>Basidiomycota</taxon>
        <taxon>Ustilaginomycotina</taxon>
        <taxon>Ustilaginomycetes</taxon>
        <taxon>Ustilaginales</taxon>
        <taxon>Ustilaginaceae</taxon>
        <taxon>Ustilago</taxon>
    </lineage>
</organism>
<dbReference type="InterPro" id="IPR000915">
    <property type="entry name" value="60S_ribosomal_eL6"/>
</dbReference>
<feature type="compositionally biased region" description="Basic residues" evidence="5">
    <location>
        <begin position="14"/>
        <end position="24"/>
    </location>
</feature>
<dbReference type="InterPro" id="IPR008991">
    <property type="entry name" value="Translation_prot_SH3-like_sf"/>
</dbReference>
<evidence type="ECO:0000313" key="7">
    <source>
        <dbReference type="EMBL" id="SYW84694.1"/>
    </source>
</evidence>
<feature type="region of interest" description="Disordered" evidence="5">
    <location>
        <begin position="1"/>
        <end position="60"/>
    </location>
</feature>
<evidence type="ECO:0000313" key="8">
    <source>
        <dbReference type="Proteomes" id="UP000179920"/>
    </source>
</evidence>
<reference evidence="6" key="2">
    <citation type="submission" date="2016-04" db="EMBL/GenBank/DDBJ databases">
        <authorList>
            <person name="Evans L.H."/>
            <person name="Alamgir A."/>
            <person name="Owens N."/>
            <person name="Weber N.D."/>
            <person name="Virtaneva K."/>
            <person name="Barbian K."/>
            <person name="Babar A."/>
            <person name="Rosenke K."/>
        </authorList>
    </citation>
    <scope>NUCLEOTIDE SEQUENCE</scope>
    <source>
        <strain evidence="6">UB2112</strain>
    </source>
</reference>
<sequence length="236" mass="25972">MARNQVRSNVARLGRTKAFQKKGGYKNMERQGAKKVEQETPAHKEVPIKGAKNGSKRLVPTQKAPRFYPAEDVRVPKANRKVNKQTKLKPTITPGTVLILLAGRFRGKRVVFLKQLDSGLLLVTGPFKVNGVPIRRVNQAYVIATSTKIDIADVKVDEKINDAYFKKEKAAKAKAEASFFADPANKQAHPESKVADQKNLDKAVIAAVKKAGPTMAKYLAATFSLSKGEKPHALKF</sequence>
<dbReference type="SUPFAM" id="SSF50104">
    <property type="entry name" value="Translation proteins SH3-like domain"/>
    <property type="match status" value="1"/>
</dbReference>
<dbReference type="PROSITE" id="PS01170">
    <property type="entry name" value="RIBOSOMAL_L6E"/>
    <property type="match status" value="1"/>
</dbReference>
<dbReference type="GO" id="GO:0002181">
    <property type="term" value="P:cytoplasmic translation"/>
    <property type="evidence" value="ECO:0007669"/>
    <property type="project" value="TreeGrafter"/>
</dbReference>
<evidence type="ECO:0000256" key="3">
    <source>
        <dbReference type="ARBA" id="ARBA00023274"/>
    </source>
</evidence>
<dbReference type="OrthoDB" id="2436667at2759"/>
<dbReference type="InterPro" id="IPR014722">
    <property type="entry name" value="Rib_uL2_dom2"/>
</dbReference>
<reference evidence="7" key="3">
    <citation type="submission" date="2018-08" db="EMBL/GenBank/DDBJ databases">
        <authorList>
            <person name="Guldener U."/>
        </authorList>
    </citation>
    <scope>NUCLEOTIDE SEQUENCE</scope>
    <source>
        <strain evidence="7">UB2</strain>
    </source>
</reference>
<proteinExistence type="inferred from homology"/>
<dbReference type="InterPro" id="IPR041997">
    <property type="entry name" value="Ribosomal_eL6_KOW"/>
</dbReference>
<name>A0A1K0FVW7_9BASI</name>
<evidence type="ECO:0000256" key="1">
    <source>
        <dbReference type="ARBA" id="ARBA00010592"/>
    </source>
</evidence>
<keyword evidence="2 4" id="KW-0689">Ribosomal protein</keyword>
<dbReference type="FunFam" id="2.30.30.30:FF:000014">
    <property type="entry name" value="60S ribosomal protein L6"/>
    <property type="match status" value="1"/>
</dbReference>
<reference evidence="8" key="1">
    <citation type="submission" date="2016-04" db="EMBL/GenBank/DDBJ databases">
        <authorList>
            <person name="Guldener U."/>
            <person name="Guldener U."/>
        </authorList>
    </citation>
    <scope>NUCLEOTIDE SEQUENCE [LARGE SCALE GENOMIC DNA]</scope>
    <source>
        <strain evidence="8">UB2112</strain>
    </source>
</reference>
<dbReference type="AlphaFoldDB" id="A0A1K0FVW7"/>
<dbReference type="PANTHER" id="PTHR10715">
    <property type="entry name" value="60S RIBOSOMAL PROTEIN L6"/>
    <property type="match status" value="1"/>
</dbReference>
<accession>A0A1K0FVW7</accession>
<dbReference type="GO" id="GO:0003735">
    <property type="term" value="F:structural constituent of ribosome"/>
    <property type="evidence" value="ECO:0007669"/>
    <property type="project" value="InterPro"/>
</dbReference>
<dbReference type="GO" id="GO:0003723">
    <property type="term" value="F:RNA binding"/>
    <property type="evidence" value="ECO:0007669"/>
    <property type="project" value="TreeGrafter"/>
</dbReference>
<evidence type="ECO:0000256" key="5">
    <source>
        <dbReference type="SAM" id="MobiDB-lite"/>
    </source>
</evidence>
<keyword evidence="9" id="KW-1185">Reference proteome</keyword>
<dbReference type="Pfam" id="PF01159">
    <property type="entry name" value="Ribosomal_L6e"/>
    <property type="match status" value="1"/>
</dbReference>
<dbReference type="InterPro" id="IPR049633">
    <property type="entry name" value="Ribosomal_eL6_CS"/>
</dbReference>
<evidence type="ECO:0000256" key="4">
    <source>
        <dbReference type="RuleBase" id="RU000662"/>
    </source>
</evidence>
<dbReference type="CDD" id="cd13156">
    <property type="entry name" value="KOW_RPL6"/>
    <property type="match status" value="1"/>
</dbReference>
<feature type="compositionally biased region" description="Basic and acidic residues" evidence="5">
    <location>
        <begin position="27"/>
        <end position="47"/>
    </location>
</feature>
<dbReference type="EMBL" id="LT558117">
    <property type="protein sequence ID" value="SAM63193.1"/>
    <property type="molecule type" value="Genomic_DNA"/>
</dbReference>